<organism evidence="2 3">
    <name type="scientific">Klenkia terrae</name>
    <dbReference type="NCBI Taxonomy" id="1052259"/>
    <lineage>
        <taxon>Bacteria</taxon>
        <taxon>Bacillati</taxon>
        <taxon>Actinomycetota</taxon>
        <taxon>Actinomycetes</taxon>
        <taxon>Geodermatophilales</taxon>
        <taxon>Geodermatophilaceae</taxon>
        <taxon>Klenkia</taxon>
    </lineage>
</organism>
<dbReference type="Pfam" id="PF13466">
    <property type="entry name" value="STAS_2"/>
    <property type="match status" value="1"/>
</dbReference>
<dbReference type="Proteomes" id="UP001373496">
    <property type="component" value="Unassembled WGS sequence"/>
</dbReference>
<dbReference type="InterPro" id="IPR036513">
    <property type="entry name" value="STAS_dom_sf"/>
</dbReference>
<evidence type="ECO:0000259" key="1">
    <source>
        <dbReference type="PROSITE" id="PS50801"/>
    </source>
</evidence>
<protein>
    <submittedName>
        <fullName evidence="2">STAS domain-containing protein</fullName>
    </submittedName>
</protein>
<dbReference type="InterPro" id="IPR058548">
    <property type="entry name" value="MlaB-like_STAS"/>
</dbReference>
<dbReference type="PROSITE" id="PS50801">
    <property type="entry name" value="STAS"/>
    <property type="match status" value="1"/>
</dbReference>
<dbReference type="InterPro" id="IPR002645">
    <property type="entry name" value="STAS_dom"/>
</dbReference>
<keyword evidence="3" id="KW-1185">Reference proteome</keyword>
<feature type="domain" description="STAS" evidence="1">
    <location>
        <begin position="9"/>
        <end position="99"/>
    </location>
</feature>
<name>A0ABU8E5B7_9ACTN</name>
<dbReference type="SUPFAM" id="SSF52091">
    <property type="entry name" value="SpoIIaa-like"/>
    <property type="match status" value="1"/>
</dbReference>
<sequence length="99" mass="10411">MPANGDSQVTVAVAGEIDNGSAPVLQAALTTHLRPHGPDVVVDLTEVFFLNVAGLRVLARAHQTALEGGQRLVVVTGDRHRAPRRALQASGLLHLLTAH</sequence>
<dbReference type="EMBL" id="JBAPLV010000009">
    <property type="protein sequence ID" value="MEI4278822.1"/>
    <property type="molecule type" value="Genomic_DNA"/>
</dbReference>
<dbReference type="CDD" id="cd07043">
    <property type="entry name" value="STAS_anti-anti-sigma_factors"/>
    <property type="match status" value="1"/>
</dbReference>
<reference evidence="2 3" key="1">
    <citation type="submission" date="2024-03" db="EMBL/GenBank/DDBJ databases">
        <title>Draft genome sequence of Klenkia terrae.</title>
        <authorList>
            <person name="Duangmal K."/>
            <person name="Chantavorakit T."/>
        </authorList>
    </citation>
    <scope>NUCLEOTIDE SEQUENCE [LARGE SCALE GENOMIC DNA]</scope>
    <source>
        <strain evidence="2 3">JCM 17786</strain>
    </source>
</reference>
<dbReference type="Gene3D" id="3.30.750.24">
    <property type="entry name" value="STAS domain"/>
    <property type="match status" value="1"/>
</dbReference>
<evidence type="ECO:0000313" key="2">
    <source>
        <dbReference type="EMBL" id="MEI4278822.1"/>
    </source>
</evidence>
<dbReference type="RefSeq" id="WP_225235908.1">
    <property type="nucleotide sequence ID" value="NZ_JBAPLV010000009.1"/>
</dbReference>
<proteinExistence type="predicted"/>
<gene>
    <name evidence="2" type="ORF">UXQ13_10125</name>
</gene>
<comment type="caution">
    <text evidence="2">The sequence shown here is derived from an EMBL/GenBank/DDBJ whole genome shotgun (WGS) entry which is preliminary data.</text>
</comment>
<evidence type="ECO:0000313" key="3">
    <source>
        <dbReference type="Proteomes" id="UP001373496"/>
    </source>
</evidence>
<accession>A0ABU8E5B7</accession>